<reference evidence="5 6" key="1">
    <citation type="submission" date="2018-03" db="EMBL/GenBank/DDBJ databases">
        <title>Genome sequencing of Phreatobacter sp.</title>
        <authorList>
            <person name="Kim S.-J."/>
            <person name="Heo J."/>
            <person name="Kwon S.-W."/>
        </authorList>
    </citation>
    <scope>NUCLEOTIDE SEQUENCE [LARGE SCALE GENOMIC DNA]</scope>
    <source>
        <strain evidence="5 6">S-12</strain>
    </source>
</reference>
<organism evidence="5 6">
    <name type="scientific">Phreatobacter cathodiphilus</name>
    <dbReference type="NCBI Taxonomy" id="1868589"/>
    <lineage>
        <taxon>Bacteria</taxon>
        <taxon>Pseudomonadati</taxon>
        <taxon>Pseudomonadota</taxon>
        <taxon>Alphaproteobacteria</taxon>
        <taxon>Hyphomicrobiales</taxon>
        <taxon>Phreatobacteraceae</taxon>
        <taxon>Phreatobacter</taxon>
    </lineage>
</organism>
<dbReference type="KEGG" id="phr:C6569_13720"/>
<dbReference type="InterPro" id="IPR028082">
    <property type="entry name" value="Peripla_BP_I"/>
</dbReference>
<feature type="chain" id="PRO_5015415842" evidence="3">
    <location>
        <begin position="20"/>
        <end position="445"/>
    </location>
</feature>
<gene>
    <name evidence="5" type="ORF">C6569_13720</name>
</gene>
<dbReference type="InterPro" id="IPR028081">
    <property type="entry name" value="Leu-bd"/>
</dbReference>
<dbReference type="Pfam" id="PF13458">
    <property type="entry name" value="Peripla_BP_6"/>
    <property type="match status" value="1"/>
</dbReference>
<proteinExistence type="inferred from homology"/>
<name>A0A2S0NDQ7_9HYPH</name>
<dbReference type="EMBL" id="CP027668">
    <property type="protein sequence ID" value="AVO46043.1"/>
    <property type="molecule type" value="Genomic_DNA"/>
</dbReference>
<dbReference type="Gene3D" id="3.40.50.2300">
    <property type="match status" value="2"/>
</dbReference>
<dbReference type="AlphaFoldDB" id="A0A2S0NDQ7"/>
<keyword evidence="2 3" id="KW-0732">Signal</keyword>
<evidence type="ECO:0000256" key="2">
    <source>
        <dbReference type="ARBA" id="ARBA00022729"/>
    </source>
</evidence>
<dbReference type="SUPFAM" id="SSF53822">
    <property type="entry name" value="Periplasmic binding protein-like I"/>
    <property type="match status" value="1"/>
</dbReference>
<evidence type="ECO:0000313" key="5">
    <source>
        <dbReference type="EMBL" id="AVO46043.1"/>
    </source>
</evidence>
<comment type="similarity">
    <text evidence="1">Belongs to the leucine-binding protein family.</text>
</comment>
<feature type="signal peptide" evidence="3">
    <location>
        <begin position="1"/>
        <end position="19"/>
    </location>
</feature>
<dbReference type="PANTHER" id="PTHR47235:SF1">
    <property type="entry name" value="BLR6548 PROTEIN"/>
    <property type="match status" value="1"/>
</dbReference>
<dbReference type="OrthoDB" id="8184122at2"/>
<protein>
    <submittedName>
        <fullName evidence="5">ABC transporter permease</fullName>
    </submittedName>
</protein>
<dbReference type="RefSeq" id="WP_106749384.1">
    <property type="nucleotide sequence ID" value="NZ_CP027668.1"/>
</dbReference>
<keyword evidence="6" id="KW-1185">Reference proteome</keyword>
<dbReference type="PANTHER" id="PTHR47235">
    <property type="entry name" value="BLR6548 PROTEIN"/>
    <property type="match status" value="1"/>
</dbReference>
<dbReference type="CDD" id="cd06334">
    <property type="entry name" value="PBP1_ABC_ligand_binding-like"/>
    <property type="match status" value="1"/>
</dbReference>
<evidence type="ECO:0000313" key="6">
    <source>
        <dbReference type="Proteomes" id="UP000237889"/>
    </source>
</evidence>
<evidence type="ECO:0000256" key="1">
    <source>
        <dbReference type="ARBA" id="ARBA00010062"/>
    </source>
</evidence>
<evidence type="ECO:0000259" key="4">
    <source>
        <dbReference type="Pfam" id="PF13458"/>
    </source>
</evidence>
<evidence type="ECO:0000256" key="3">
    <source>
        <dbReference type="SAM" id="SignalP"/>
    </source>
</evidence>
<accession>A0A2S0NDQ7</accession>
<sequence length="445" mass="49352">MKGFKWTMAAAFAAGLASAAPMPAKAQAQDSIFIPLLSYRTGPFASSGIPIANGMRDYLEMINQRDGGINGVKIVIEECETGYDTKKGVECYDSLRSRNPVVVNPYSTGITLQLIPRAAVDKIPMLSMAYGLSASADGNTFPWIFNPPATYWDGASVMVSYMAQREGGFDKLRGKTLGLIHLDAPYGKEPIPVLQAMAEKYGFTLKLYPVAAADMQNQSAIWLNIRRDRPNYLYNQGWGAMNPTAVREAIRNNFPIDRLVGVWWAGGDDDARAGGAQAAGYRSLNFHQAGTEFPVIQDILKHVVDKNLSRVDARSRVGENLYNRGVYNSMLMVEAIRHAQQLTGKKVVTGEDVRRGFETMNITEARLKEIGMEGFAAPVRLTCADHNGHNRVFVARWDGTRYVRDSDWIEPIRDVVRPLIEDAAKKYAEANAGWPRRTETCDQRS</sequence>
<feature type="domain" description="Leucine-binding protein" evidence="4">
    <location>
        <begin position="32"/>
        <end position="399"/>
    </location>
</feature>
<dbReference type="Proteomes" id="UP000237889">
    <property type="component" value="Chromosome"/>
</dbReference>